<dbReference type="Pfam" id="PF17656">
    <property type="entry name" value="ChapFlgA_N"/>
    <property type="match status" value="1"/>
</dbReference>
<dbReference type="NCBIfam" id="TIGR03170">
    <property type="entry name" value="flgA_cterm"/>
    <property type="match status" value="1"/>
</dbReference>
<keyword evidence="5 7" id="KW-0574">Periplasm</keyword>
<dbReference type="EMBL" id="CP072110">
    <property type="protein sequence ID" value="QTH64653.1"/>
    <property type="molecule type" value="Genomic_DNA"/>
</dbReference>
<dbReference type="InterPro" id="IPR013974">
    <property type="entry name" value="SAF"/>
</dbReference>
<dbReference type="AlphaFoldDB" id="A0A975DD05"/>
<keyword evidence="10" id="KW-1185">Reference proteome</keyword>
<reference evidence="9" key="1">
    <citation type="submission" date="2021-03" db="EMBL/GenBank/DDBJ databases">
        <title>Description of Psychrosphaera ytuae sp. nov. isolated from deep sea sediment of South China Sea.</title>
        <authorList>
            <person name="Zhang J."/>
            <person name="Xu X.-D."/>
        </authorList>
    </citation>
    <scope>NUCLEOTIDE SEQUENCE</scope>
    <source>
        <strain evidence="9">MTZ26</strain>
    </source>
</reference>
<keyword evidence="4" id="KW-0732">Signal</keyword>
<proteinExistence type="inferred from homology"/>
<evidence type="ECO:0000313" key="10">
    <source>
        <dbReference type="Proteomes" id="UP000682739"/>
    </source>
</evidence>
<dbReference type="InterPro" id="IPR041231">
    <property type="entry name" value="FlgA_N"/>
</dbReference>
<gene>
    <name evidence="9" type="primary">flgA</name>
    <name evidence="9" type="ORF">J1N51_04070</name>
</gene>
<evidence type="ECO:0000256" key="4">
    <source>
        <dbReference type="ARBA" id="ARBA00022729"/>
    </source>
</evidence>
<dbReference type="GO" id="GO:0044780">
    <property type="term" value="P:bacterial-type flagellum assembly"/>
    <property type="evidence" value="ECO:0007669"/>
    <property type="project" value="InterPro"/>
</dbReference>
<feature type="domain" description="SAF" evidence="8">
    <location>
        <begin position="114"/>
        <end position="176"/>
    </location>
</feature>
<comment type="function">
    <text evidence="6 7">Involved in the assembly process of the P-ring formation. It may associate with FlgF on the rod constituting a structure essential for the P-ring assembly or may act as a modulator protein for the P-ring assembly.</text>
</comment>
<dbReference type="PANTHER" id="PTHR36307:SF1">
    <property type="entry name" value="FLAGELLA BASAL BODY P-RING FORMATION PROTEIN FLGA"/>
    <property type="match status" value="1"/>
</dbReference>
<dbReference type="RefSeq" id="WP_208832707.1">
    <property type="nucleotide sequence ID" value="NZ_CP072110.1"/>
</dbReference>
<name>A0A975DD05_9GAMM</name>
<protein>
    <recommendedName>
        <fullName evidence="3 7">Flagella basal body P-ring formation protein FlgA</fullName>
    </recommendedName>
</protein>
<evidence type="ECO:0000259" key="8">
    <source>
        <dbReference type="SMART" id="SM00858"/>
    </source>
</evidence>
<dbReference type="PANTHER" id="PTHR36307">
    <property type="entry name" value="FLAGELLA BASAL BODY P-RING FORMATION PROTEIN FLGA"/>
    <property type="match status" value="1"/>
</dbReference>
<dbReference type="InterPro" id="IPR039246">
    <property type="entry name" value="Flagellar_FlgA"/>
</dbReference>
<dbReference type="Gene3D" id="3.90.1210.10">
    <property type="entry name" value="Antifreeze-like/N-acetylneuraminic acid synthase C-terminal domain"/>
    <property type="match status" value="1"/>
</dbReference>
<organism evidence="9 10">
    <name type="scientific">Psychrosphaera ytuae</name>
    <dbReference type="NCBI Taxonomy" id="2820710"/>
    <lineage>
        <taxon>Bacteria</taxon>
        <taxon>Pseudomonadati</taxon>
        <taxon>Pseudomonadota</taxon>
        <taxon>Gammaproteobacteria</taxon>
        <taxon>Alteromonadales</taxon>
        <taxon>Pseudoalteromonadaceae</taxon>
        <taxon>Psychrosphaera</taxon>
    </lineage>
</organism>
<keyword evidence="9" id="KW-0966">Cell projection</keyword>
<keyword evidence="9" id="KW-0969">Cilium</keyword>
<dbReference type="CDD" id="cd11614">
    <property type="entry name" value="SAF_CpaB_FlgA_like"/>
    <property type="match status" value="1"/>
</dbReference>
<evidence type="ECO:0000256" key="1">
    <source>
        <dbReference type="ARBA" id="ARBA00004418"/>
    </source>
</evidence>
<dbReference type="Gene3D" id="2.30.30.760">
    <property type="match status" value="1"/>
</dbReference>
<dbReference type="GO" id="GO:0042597">
    <property type="term" value="C:periplasmic space"/>
    <property type="evidence" value="ECO:0007669"/>
    <property type="project" value="UniProtKB-SubCell"/>
</dbReference>
<dbReference type="InterPro" id="IPR017585">
    <property type="entry name" value="SAF_FlgA"/>
</dbReference>
<evidence type="ECO:0000256" key="7">
    <source>
        <dbReference type="RuleBase" id="RU362063"/>
    </source>
</evidence>
<dbReference type="Pfam" id="PF13144">
    <property type="entry name" value="ChapFlgA"/>
    <property type="match status" value="1"/>
</dbReference>
<evidence type="ECO:0000256" key="2">
    <source>
        <dbReference type="ARBA" id="ARBA00010474"/>
    </source>
</evidence>
<evidence type="ECO:0000256" key="5">
    <source>
        <dbReference type="ARBA" id="ARBA00022764"/>
    </source>
</evidence>
<keyword evidence="7" id="KW-1005">Bacterial flagellum biogenesis</keyword>
<evidence type="ECO:0000313" key="9">
    <source>
        <dbReference type="EMBL" id="QTH64653.1"/>
    </source>
</evidence>
<evidence type="ECO:0000256" key="6">
    <source>
        <dbReference type="ARBA" id="ARBA00025643"/>
    </source>
</evidence>
<sequence>MLKNLLTIILTGVYLFISMPTTSAMGKISLAHQTLLEEVSEHVSAQLNPNQTDNITVTALPLDSRIRIKQCPEDIVVTMSQSRSFSRQFPVKAECLAEGHEWKAYVQVQVQELIETLVTTTNIAKGEVITDDMIKKTLVDKHRVNNKATDDIARIAGGRAMRNIAQGYQISSSDVCLVCKGDSVAIVATMSNMQIKTSGTAMENGSFGESIRVKNNNSERIVKGVIDDLRQILIKL</sequence>
<evidence type="ECO:0000256" key="3">
    <source>
        <dbReference type="ARBA" id="ARBA00014754"/>
    </source>
</evidence>
<dbReference type="SMART" id="SM00858">
    <property type="entry name" value="SAF"/>
    <property type="match status" value="1"/>
</dbReference>
<dbReference type="KEGG" id="psym:J1N51_04070"/>
<comment type="subcellular location">
    <subcellularLocation>
        <location evidence="1 7">Periplasm</location>
    </subcellularLocation>
</comment>
<comment type="similarity">
    <text evidence="2 7">Belongs to the FlgA family.</text>
</comment>
<dbReference type="Proteomes" id="UP000682739">
    <property type="component" value="Chromosome"/>
</dbReference>
<accession>A0A975DD05</accession>
<keyword evidence="9" id="KW-0282">Flagellum</keyword>